<keyword evidence="3" id="KW-1185">Reference proteome</keyword>
<dbReference type="Proteomes" id="UP001152519">
    <property type="component" value="Unassembled WGS sequence"/>
</dbReference>
<evidence type="ECO:0000313" key="3">
    <source>
        <dbReference type="Proteomes" id="UP001152519"/>
    </source>
</evidence>
<accession>A0A9W4GRV1</accession>
<evidence type="ECO:0008006" key="4">
    <source>
        <dbReference type="Google" id="ProtNLM"/>
    </source>
</evidence>
<evidence type="ECO:0000256" key="1">
    <source>
        <dbReference type="SAM" id="MobiDB-lite"/>
    </source>
</evidence>
<name>A0A9W4GRV1_9ACTN</name>
<gene>
    <name evidence="2" type="ORF">SCOCK_290003</name>
</gene>
<proteinExistence type="predicted"/>
<organism evidence="2 3">
    <name type="scientific">Actinacidiphila cocklensis</name>
    <dbReference type="NCBI Taxonomy" id="887465"/>
    <lineage>
        <taxon>Bacteria</taxon>
        <taxon>Bacillati</taxon>
        <taxon>Actinomycetota</taxon>
        <taxon>Actinomycetes</taxon>
        <taxon>Kitasatosporales</taxon>
        <taxon>Streptomycetaceae</taxon>
        <taxon>Actinacidiphila</taxon>
    </lineage>
</organism>
<reference evidence="2" key="1">
    <citation type="submission" date="2021-05" db="EMBL/GenBank/DDBJ databases">
        <authorList>
            <person name="Arsene-Ploetze F."/>
        </authorList>
    </citation>
    <scope>NUCLEOTIDE SEQUENCE</scope>
    <source>
        <strain evidence="2">DSM 42138</strain>
    </source>
</reference>
<dbReference type="InterPro" id="IPR036689">
    <property type="entry name" value="ESAT-6-like_sf"/>
</dbReference>
<feature type="compositionally biased region" description="Basic and acidic residues" evidence="1">
    <location>
        <begin position="169"/>
        <end position="189"/>
    </location>
</feature>
<sequence length="200" mass="21644">MSLPANWNSSTVTVDPWVLKSASDNSAVAVKSIGDVMVAVTDRLNELRLSWTGDSQEQADKFNRDWNAIVTQLFGTKEHPENGLLNRFCTGLGTAAVGYSRGERAVSDSFAKFQGLMEGMDSAAFDNQGDKNLGDIVAKHVAPAPKTSGSDPLLDNAPAENEVTDGLSEAEKKSFNEDQKKSLAEAEKNHIHRTSVNQTF</sequence>
<dbReference type="EMBL" id="CAJSLV010000058">
    <property type="protein sequence ID" value="CAG6394667.1"/>
    <property type="molecule type" value="Genomic_DNA"/>
</dbReference>
<dbReference type="Gene3D" id="1.10.287.1060">
    <property type="entry name" value="ESAT-6-like"/>
    <property type="match status" value="1"/>
</dbReference>
<evidence type="ECO:0000313" key="2">
    <source>
        <dbReference type="EMBL" id="CAG6394667.1"/>
    </source>
</evidence>
<dbReference type="RefSeq" id="WP_251491361.1">
    <property type="nucleotide sequence ID" value="NZ_CAJSLV010000058.1"/>
</dbReference>
<dbReference type="AlphaFoldDB" id="A0A9W4GRV1"/>
<comment type="caution">
    <text evidence="2">The sequence shown here is derived from an EMBL/GenBank/DDBJ whole genome shotgun (WGS) entry which is preliminary data.</text>
</comment>
<feature type="region of interest" description="Disordered" evidence="1">
    <location>
        <begin position="142"/>
        <end position="200"/>
    </location>
</feature>
<protein>
    <recommendedName>
        <fullName evidence="4">WXG100 family type VII secretion target</fullName>
    </recommendedName>
</protein>
<dbReference type="SUPFAM" id="SSF140453">
    <property type="entry name" value="EsxAB dimer-like"/>
    <property type="match status" value="1"/>
</dbReference>